<evidence type="ECO:0000256" key="8">
    <source>
        <dbReference type="ARBA" id="ARBA00023136"/>
    </source>
</evidence>
<feature type="domain" description="Phospholipid/glycerol acyltransferase" evidence="12">
    <location>
        <begin position="220"/>
        <end position="345"/>
    </location>
</feature>
<evidence type="ECO:0000256" key="3">
    <source>
        <dbReference type="ARBA" id="ARBA00022679"/>
    </source>
</evidence>
<dbReference type="GO" id="GO:0006629">
    <property type="term" value="P:lipid metabolic process"/>
    <property type="evidence" value="ECO:0007669"/>
    <property type="project" value="UniProtKB-KW"/>
</dbReference>
<keyword evidence="6" id="KW-0443">Lipid metabolism</keyword>
<evidence type="ECO:0000256" key="9">
    <source>
        <dbReference type="ARBA" id="ARBA00023315"/>
    </source>
</evidence>
<dbReference type="Proteomes" id="UP001605036">
    <property type="component" value="Unassembled WGS sequence"/>
</dbReference>
<gene>
    <name evidence="13" type="ORF">R1flu_020216</name>
</gene>
<proteinExistence type="inferred from homology"/>
<reference evidence="13 14" key="1">
    <citation type="submission" date="2024-09" db="EMBL/GenBank/DDBJ databases">
        <title>Chromosome-scale assembly of Riccia fluitans.</title>
        <authorList>
            <person name="Paukszto L."/>
            <person name="Sawicki J."/>
            <person name="Karawczyk K."/>
            <person name="Piernik-Szablinska J."/>
            <person name="Szczecinska M."/>
            <person name="Mazdziarz M."/>
        </authorList>
    </citation>
    <scope>NUCLEOTIDE SEQUENCE [LARGE SCALE GENOMIC DNA]</scope>
    <source>
        <strain evidence="13">Rf_01</strain>
        <tissue evidence="13">Aerial parts of the thallus</tissue>
    </source>
</reference>
<dbReference type="Pfam" id="PF01553">
    <property type="entry name" value="Acyltransferase"/>
    <property type="match status" value="1"/>
</dbReference>
<accession>A0ABD1ZKX3</accession>
<evidence type="ECO:0000313" key="13">
    <source>
        <dbReference type="EMBL" id="KAL2652088.1"/>
    </source>
</evidence>
<protein>
    <recommendedName>
        <fullName evidence="12">Phospholipid/glycerol acyltransferase domain-containing protein</fullName>
    </recommendedName>
</protein>
<evidence type="ECO:0000313" key="14">
    <source>
        <dbReference type="Proteomes" id="UP001605036"/>
    </source>
</evidence>
<name>A0ABD1ZKX3_9MARC</name>
<dbReference type="AlphaFoldDB" id="A0ABD1ZKX3"/>
<dbReference type="SMART" id="SM00563">
    <property type="entry name" value="PlsC"/>
    <property type="match status" value="1"/>
</dbReference>
<keyword evidence="8" id="KW-0472">Membrane</keyword>
<keyword evidence="9" id="KW-0012">Acyltransferase</keyword>
<evidence type="ECO:0000259" key="12">
    <source>
        <dbReference type="SMART" id="SM00563"/>
    </source>
</evidence>
<evidence type="ECO:0000256" key="5">
    <source>
        <dbReference type="ARBA" id="ARBA00022792"/>
    </source>
</evidence>
<dbReference type="GO" id="GO:0005741">
    <property type="term" value="C:mitochondrial outer membrane"/>
    <property type="evidence" value="ECO:0007669"/>
    <property type="project" value="UniProtKB-SubCell"/>
</dbReference>
<dbReference type="PANTHER" id="PTHR12497">
    <property type="entry name" value="TAZ PROTEIN TAFAZZIN"/>
    <property type="match status" value="1"/>
</dbReference>
<evidence type="ECO:0000256" key="7">
    <source>
        <dbReference type="ARBA" id="ARBA00023128"/>
    </source>
</evidence>
<keyword evidence="5" id="KW-0999">Mitochondrion inner membrane</keyword>
<organism evidence="13 14">
    <name type="scientific">Riccia fluitans</name>
    <dbReference type="NCBI Taxonomy" id="41844"/>
    <lineage>
        <taxon>Eukaryota</taxon>
        <taxon>Viridiplantae</taxon>
        <taxon>Streptophyta</taxon>
        <taxon>Embryophyta</taxon>
        <taxon>Marchantiophyta</taxon>
        <taxon>Marchantiopsida</taxon>
        <taxon>Marchantiidae</taxon>
        <taxon>Marchantiales</taxon>
        <taxon>Ricciaceae</taxon>
        <taxon>Riccia</taxon>
    </lineage>
</organism>
<evidence type="ECO:0000256" key="1">
    <source>
        <dbReference type="ARBA" id="ARBA00004137"/>
    </source>
</evidence>
<sequence length="569" mass="63353">MEERGGLEQEQQKITQLRANIRSLSERVRARFRVACGPQRLLRQSQRQAGVGWRATATGLAVARLFQGNLVLARVAKSIARTELQKRIGKLGDILPRSRLLAATIAAGASSRTLPAGSEALETPVDSQHRYSKLHADYGDYEVSLSLYGGLPNYEASILTPGSRKEVTEDSRLLRLMQAFAVPMIGNACHIFMHGFNSTEVYGAEKMQNAVFNREPGQPLITVSNHVAAVDDPFVISSILAPQKLLNSKHLRWTLCASDKCFSNAATSAFFRSVKVLPLTKGHGVFQEGMEVALSKLNRGDWVHIFPEGSRSRDGNLTLFKRGVGRLVLDAKNLPLVVPFIHSGMEEVMPVGQKHFSVGKKVTVLVGDPIRLDDLIKQHTEDGLSRAILYDAIALRIEERMWNMKKELEELVAISELREEENANVKIHMVRNMDGNWQYVDWEAQGFLSGDVDSHPVGTMARGGGIRDVSAEHSELPQCIPENEIADIMEPEIPNSKHYPDNESEVTLIDIYHGAVKRIQGHMDPSVLMGFAARSFLKYGARSEEEKESQTWRCWRKLGLAMDRALNSS</sequence>
<dbReference type="GO" id="GO:0005743">
    <property type="term" value="C:mitochondrial inner membrane"/>
    <property type="evidence" value="ECO:0007669"/>
    <property type="project" value="UniProtKB-SubCell"/>
</dbReference>
<dbReference type="GO" id="GO:0016746">
    <property type="term" value="F:acyltransferase activity"/>
    <property type="evidence" value="ECO:0007669"/>
    <property type="project" value="UniProtKB-KW"/>
</dbReference>
<evidence type="ECO:0000256" key="4">
    <source>
        <dbReference type="ARBA" id="ARBA00022787"/>
    </source>
</evidence>
<dbReference type="SUPFAM" id="SSF69593">
    <property type="entry name" value="Glycerol-3-phosphate (1)-acyltransferase"/>
    <property type="match status" value="1"/>
</dbReference>
<evidence type="ECO:0000256" key="11">
    <source>
        <dbReference type="ARBA" id="ARBA00047906"/>
    </source>
</evidence>
<keyword evidence="4" id="KW-1000">Mitochondrion outer membrane</keyword>
<comment type="similarity">
    <text evidence="2">Belongs to the taffazin family.</text>
</comment>
<dbReference type="CDD" id="cd07989">
    <property type="entry name" value="LPLAT_AGPAT-like"/>
    <property type="match status" value="1"/>
</dbReference>
<comment type="caution">
    <text evidence="13">The sequence shown here is derived from an EMBL/GenBank/DDBJ whole genome shotgun (WGS) entry which is preliminary data.</text>
</comment>
<dbReference type="InterPro" id="IPR000872">
    <property type="entry name" value="Tafazzin"/>
</dbReference>
<comment type="catalytic activity">
    <reaction evidence="11">
        <text>1'-[1,2-diacyl-sn-glycero-3-phospho],3'-[1-acyl-sn-glycero-3-phospho]-glycerol + a 1,2-diacyl-sn-glycero-3-phosphocholine = a cardiolipin + a 1-acyl-sn-glycero-3-phosphocholine</text>
        <dbReference type="Rhea" id="RHEA:33731"/>
        <dbReference type="ChEBI" id="CHEBI:57643"/>
        <dbReference type="ChEBI" id="CHEBI:58168"/>
        <dbReference type="ChEBI" id="CHEBI:62237"/>
        <dbReference type="ChEBI" id="CHEBI:64743"/>
    </reaction>
    <physiologicalReaction direction="left-to-right" evidence="11">
        <dbReference type="Rhea" id="RHEA:33732"/>
    </physiologicalReaction>
    <physiologicalReaction direction="right-to-left" evidence="11">
        <dbReference type="Rhea" id="RHEA:33733"/>
    </physiologicalReaction>
</comment>
<comment type="subcellular location">
    <subcellularLocation>
        <location evidence="1">Mitochondrion inner membrane</location>
        <topology evidence="1">Peripheral membrane protein</topology>
        <orientation evidence="1">Intermembrane side</orientation>
    </subcellularLocation>
    <subcellularLocation>
        <location evidence="10">Mitochondrion outer membrane</location>
        <topology evidence="10">Peripheral membrane protein</topology>
        <orientation evidence="10">Intermembrane side</orientation>
    </subcellularLocation>
</comment>
<evidence type="ECO:0000256" key="2">
    <source>
        <dbReference type="ARBA" id="ARBA00010524"/>
    </source>
</evidence>
<keyword evidence="3" id="KW-0808">Transferase</keyword>
<evidence type="ECO:0000256" key="6">
    <source>
        <dbReference type="ARBA" id="ARBA00023098"/>
    </source>
</evidence>
<dbReference type="PANTHER" id="PTHR12497:SF0">
    <property type="entry name" value="TAFAZZIN"/>
    <property type="match status" value="1"/>
</dbReference>
<keyword evidence="7" id="KW-0496">Mitochondrion</keyword>
<dbReference type="InterPro" id="IPR002123">
    <property type="entry name" value="Plipid/glycerol_acylTrfase"/>
</dbReference>
<dbReference type="PRINTS" id="PR00979">
    <property type="entry name" value="TAFAZZIN"/>
</dbReference>
<dbReference type="EMBL" id="JBHFFA010000001">
    <property type="protein sequence ID" value="KAL2652088.1"/>
    <property type="molecule type" value="Genomic_DNA"/>
</dbReference>
<evidence type="ECO:0000256" key="10">
    <source>
        <dbReference type="ARBA" id="ARBA00024323"/>
    </source>
</evidence>
<keyword evidence="14" id="KW-1185">Reference proteome</keyword>